<dbReference type="InterPro" id="IPR052894">
    <property type="entry name" value="AsmA-related"/>
</dbReference>
<dbReference type="PANTHER" id="PTHR30441">
    <property type="entry name" value="DUF748 DOMAIN-CONTAINING PROTEIN"/>
    <property type="match status" value="1"/>
</dbReference>
<evidence type="ECO:0000313" key="2">
    <source>
        <dbReference type="EMBL" id="QGY46831.1"/>
    </source>
</evidence>
<protein>
    <submittedName>
        <fullName evidence="2">AsmA family protein</fullName>
    </submittedName>
</protein>
<reference evidence="2 3" key="1">
    <citation type="submission" date="2019-11" db="EMBL/GenBank/DDBJ databases">
        <authorList>
            <person name="Zheng R.K."/>
            <person name="Sun C.M."/>
        </authorList>
    </citation>
    <scope>NUCLEOTIDE SEQUENCE [LARGE SCALE GENOMIC DNA]</scope>
    <source>
        <strain evidence="2 3">WC007</strain>
    </source>
</reference>
<feature type="domain" description="AsmA" evidence="1">
    <location>
        <begin position="4"/>
        <end position="205"/>
    </location>
</feature>
<dbReference type="EMBL" id="CP046401">
    <property type="protein sequence ID" value="QGY46831.1"/>
    <property type="molecule type" value="Genomic_DNA"/>
</dbReference>
<dbReference type="RefSeq" id="WP_158870113.1">
    <property type="nucleotide sequence ID" value="NZ_CP046401.1"/>
</dbReference>
<organism evidence="2 3">
    <name type="scientific">Maribellus comscasis</name>
    <dbReference type="NCBI Taxonomy" id="2681766"/>
    <lineage>
        <taxon>Bacteria</taxon>
        <taxon>Pseudomonadati</taxon>
        <taxon>Bacteroidota</taxon>
        <taxon>Bacteroidia</taxon>
        <taxon>Marinilabiliales</taxon>
        <taxon>Prolixibacteraceae</taxon>
        <taxon>Maribellus</taxon>
    </lineage>
</organism>
<evidence type="ECO:0000259" key="1">
    <source>
        <dbReference type="Pfam" id="PF05170"/>
    </source>
</evidence>
<dbReference type="KEGG" id="mcos:GM418_25185"/>
<keyword evidence="3" id="KW-1185">Reference proteome</keyword>
<dbReference type="InterPro" id="IPR007844">
    <property type="entry name" value="AsmA"/>
</dbReference>
<gene>
    <name evidence="2" type="ORF">GM418_25185</name>
</gene>
<dbReference type="AlphaFoldDB" id="A0A6I6JW45"/>
<evidence type="ECO:0000313" key="3">
    <source>
        <dbReference type="Proteomes" id="UP000428260"/>
    </source>
</evidence>
<dbReference type="Proteomes" id="UP000428260">
    <property type="component" value="Chromosome"/>
</dbReference>
<accession>A0A6I6JW45</accession>
<proteinExistence type="predicted"/>
<dbReference type="Pfam" id="PF05170">
    <property type="entry name" value="AsmA"/>
    <property type="match status" value="1"/>
</dbReference>
<sequence length="830" mass="91708">MKKTIIIILVVFFVVIGALAAIPLFFKNTLLEKTENTINKQVNAEISFDGFKLSLFRNFPKVTLQLENVLVIGVDEFQQDTLLNMAALRATMNLKELFNKEGMSIEEVYLLHPGLNMVVAESGKTNWDLAKKSSEPSELSKEEGGEEGGFNLQLEKIEIEDATIFYTDKQAKMLLGFEDINFHINGEMYGTSAKLNIAGKVDRFTTEYEGTKYISNTSLETKTLLDIDYEKMNIAVQENELLINRLPLEITGSVQIPSDSMFFDLVLSTKESGFENFLALVPPDYSDYLKDFETSGTATVSGKVSGLFFGENYPAFSLAINVSNGNFHYTELPDEIKNIKADISVSKPQGVLDLTEVKIKEAHAEIKNNPIDLSLTLNKLISDPYFDGAFVGKINFDHVKDAIPLDSVNISGTIDANLFVKGNYSSVEKEQYDKIQSDGVVLLDNFVYETADLTQPVYIPGGSLNFSPKSINLSQFNVKVGQSDFNLRGNVTNYLNYVFKDGTLAGDLQLNSGFVNLNEMLSLQVQKGDSQNVAKTTEENESEKLVFDIPENIDFIFRSNIQRASLDRIAISDIKGLITAKEGKLMLNGLNMNMLNGQLSMTGSYENTAQNQPLFDFGFDIIEFDIPQAFQSLSGMQNIVPVAGQSTGKLSTNLKLNGQLSEQFKLIPASVDGNGIFSTKNLQINNSKVFDQLKGILKAEKLQNVAVDDFKANFTVQDGNLLLRPFETKIAGQETNISGSLNAQNLLNMRLDFNIQRDAFGADIQSILSAIPGNKNITVVPAGVIIEGPVGKPDVKMDLSATRKTITDATKDDLQKSLNKLGEGLKKLFK</sequence>
<dbReference type="GO" id="GO:0005886">
    <property type="term" value="C:plasma membrane"/>
    <property type="evidence" value="ECO:0007669"/>
    <property type="project" value="TreeGrafter"/>
</dbReference>
<name>A0A6I6JW45_9BACT</name>
<dbReference type="PANTHER" id="PTHR30441:SF8">
    <property type="entry name" value="DUF748 DOMAIN-CONTAINING PROTEIN"/>
    <property type="match status" value="1"/>
</dbReference>
<dbReference type="GO" id="GO:0090313">
    <property type="term" value="P:regulation of protein targeting to membrane"/>
    <property type="evidence" value="ECO:0007669"/>
    <property type="project" value="TreeGrafter"/>
</dbReference>